<keyword evidence="1" id="KW-1133">Transmembrane helix</keyword>
<dbReference type="PATRIC" id="fig|1433289.7.peg.84"/>
<gene>
    <name evidence="2" type="ORF">X841_00560</name>
</gene>
<keyword evidence="1" id="KW-0472">Membrane</keyword>
<name>A0A0E2Q5I0_STRTR</name>
<protein>
    <submittedName>
        <fullName evidence="2">Uncharacterized protein</fullName>
    </submittedName>
</protein>
<organism evidence="2 3">
    <name type="scientific">Streptococcus thermophilus M17PTZA496</name>
    <dbReference type="NCBI Taxonomy" id="1433289"/>
    <lineage>
        <taxon>Bacteria</taxon>
        <taxon>Bacillati</taxon>
        <taxon>Bacillota</taxon>
        <taxon>Bacilli</taxon>
        <taxon>Lactobacillales</taxon>
        <taxon>Streptococcaceae</taxon>
        <taxon>Streptococcus</taxon>
    </lineage>
</organism>
<dbReference type="AlphaFoldDB" id="A0A0E2Q5I0"/>
<dbReference type="Proteomes" id="UP000024559">
    <property type="component" value="Chromosome"/>
</dbReference>
<accession>A0A0E2Q5I0</accession>
<evidence type="ECO:0000313" key="3">
    <source>
        <dbReference type="Proteomes" id="UP000024559"/>
    </source>
</evidence>
<feature type="transmembrane region" description="Helical" evidence="1">
    <location>
        <begin position="61"/>
        <end position="79"/>
    </location>
</feature>
<evidence type="ECO:0000256" key="1">
    <source>
        <dbReference type="SAM" id="Phobius"/>
    </source>
</evidence>
<dbReference type="EMBL" id="AZJT01000005">
    <property type="protein sequence ID" value="ETW91853.1"/>
    <property type="molecule type" value="Genomic_DNA"/>
</dbReference>
<sequence length="80" mass="8481">MIYSSEVTFTDELISEISGNSSTSAGSIDILQAAGKTITQAARKIAESIADLDTIGKQTLAAARVVLFLLVLYLAEITFI</sequence>
<reference evidence="3" key="1">
    <citation type="submission" date="2013-12" db="EMBL/GenBank/DDBJ databases">
        <title>Genome sequences of Streptococcus thermophilus strains MTH17CL396 and M17PTZA496 isolated from Fontina cheese in Valle d'Aosta region (Italy).</title>
        <authorList>
            <person name="Treu L."/>
            <person name="Giacomini A."/>
            <person name="Corich V."/>
            <person name="Vendramin V."/>
            <person name="Bovo B."/>
        </authorList>
    </citation>
    <scope>NUCLEOTIDE SEQUENCE [LARGE SCALE GENOMIC DNA]</scope>
    <source>
        <strain evidence="3">M17PTZA496</strain>
    </source>
</reference>
<evidence type="ECO:0000313" key="2">
    <source>
        <dbReference type="EMBL" id="ETW91853.1"/>
    </source>
</evidence>
<keyword evidence="1" id="KW-0812">Transmembrane</keyword>
<comment type="caution">
    <text evidence="2">The sequence shown here is derived from an EMBL/GenBank/DDBJ whole genome shotgun (WGS) entry which is preliminary data.</text>
</comment>
<dbReference type="RefSeq" id="WP_084828425.1">
    <property type="nucleotide sequence ID" value="NZ_CM002372.1"/>
</dbReference>
<dbReference type="HOGENOM" id="CLU_2588362_0_0_9"/>
<proteinExistence type="predicted"/>